<feature type="transmembrane region" description="Helical" evidence="7">
    <location>
        <begin position="58"/>
        <end position="78"/>
    </location>
</feature>
<keyword evidence="3" id="KW-1003">Cell membrane</keyword>
<gene>
    <name evidence="10" type="ORF">EPH95_02410</name>
</gene>
<proteinExistence type="inferred from homology"/>
<evidence type="ECO:0000259" key="8">
    <source>
        <dbReference type="Pfam" id="PF04239"/>
    </source>
</evidence>
<evidence type="ECO:0000256" key="6">
    <source>
        <dbReference type="ARBA" id="ARBA00023136"/>
    </source>
</evidence>
<dbReference type="InterPro" id="IPR007353">
    <property type="entry name" value="DUF421"/>
</dbReference>
<dbReference type="EMBL" id="CP035485">
    <property type="protein sequence ID" value="QDI90164.1"/>
    <property type="molecule type" value="Genomic_DNA"/>
</dbReference>
<dbReference type="GO" id="GO:0005886">
    <property type="term" value="C:plasma membrane"/>
    <property type="evidence" value="ECO:0007669"/>
    <property type="project" value="UniProtKB-SubCell"/>
</dbReference>
<evidence type="ECO:0000256" key="2">
    <source>
        <dbReference type="ARBA" id="ARBA00006448"/>
    </source>
</evidence>
<reference evidence="11" key="1">
    <citation type="submission" date="2019-01" db="EMBL/GenBank/DDBJ databases">
        <title>Genomic analysis of Salicibibacter sp. NKC3-5.</title>
        <authorList>
            <person name="Oh Y.J."/>
        </authorList>
    </citation>
    <scope>NUCLEOTIDE SEQUENCE [LARGE SCALE GENOMIC DNA]</scope>
    <source>
        <strain evidence="11">NKC3-5</strain>
    </source>
</reference>
<evidence type="ECO:0000259" key="9">
    <source>
        <dbReference type="Pfam" id="PF20730"/>
    </source>
</evidence>
<dbReference type="Gene3D" id="3.30.240.20">
    <property type="entry name" value="bsu07140 like domains"/>
    <property type="match status" value="2"/>
</dbReference>
<evidence type="ECO:0000256" key="7">
    <source>
        <dbReference type="SAM" id="Phobius"/>
    </source>
</evidence>
<feature type="domain" description="YetF C-terminal" evidence="8">
    <location>
        <begin position="80"/>
        <end position="214"/>
    </location>
</feature>
<evidence type="ECO:0000313" key="10">
    <source>
        <dbReference type="EMBL" id="QDI90164.1"/>
    </source>
</evidence>
<comment type="similarity">
    <text evidence="2">Belongs to the UPF0702 family.</text>
</comment>
<dbReference type="Pfam" id="PF20730">
    <property type="entry name" value="YetF_N"/>
    <property type="match status" value="1"/>
</dbReference>
<evidence type="ECO:0000313" key="11">
    <source>
        <dbReference type="Proteomes" id="UP000319756"/>
    </source>
</evidence>
<dbReference type="PANTHER" id="PTHR34582">
    <property type="entry name" value="UPF0702 TRANSMEMBRANE PROTEIN YCAP"/>
    <property type="match status" value="1"/>
</dbReference>
<keyword evidence="6 7" id="KW-0472">Membrane</keyword>
<dbReference type="InterPro" id="IPR048454">
    <property type="entry name" value="YetF_N"/>
</dbReference>
<dbReference type="PANTHER" id="PTHR34582:SF5">
    <property type="entry name" value="UPF0702 TRANSMEMBRANE PROTEIN YETF"/>
    <property type="match status" value="1"/>
</dbReference>
<feature type="transmembrane region" description="Helical" evidence="7">
    <location>
        <begin position="6"/>
        <end position="25"/>
    </location>
</feature>
<evidence type="ECO:0000256" key="1">
    <source>
        <dbReference type="ARBA" id="ARBA00004651"/>
    </source>
</evidence>
<dbReference type="InterPro" id="IPR023090">
    <property type="entry name" value="UPF0702_alpha/beta_dom_sf"/>
</dbReference>
<accession>A0A514LE94</accession>
<keyword evidence="4 7" id="KW-0812">Transmembrane</keyword>
<dbReference type="KEGG" id="sale:EPH95_02410"/>
<sequence>MNFLSTAIELSVGFIALLVLLKVLGKSTFSQLTPIDFISALILGDLIGNAIYEDEANIGWILFAIAIWGILIFLLEWCTQKFRSTRGILEGKPSILIHNGQIDRGEMKKNKIDMNQMLQSLRKEKVFSVREVAYAILEADGTMSVLKKAKYESPTISDMNLPLKPAYLPVTLINDGKVDWENLTKSGHNKEWLLNHLHEHNINHYKDVFYLEWKEDEGVHLEKM</sequence>
<feature type="domain" description="YetF-like N-terminal transmembrane" evidence="9">
    <location>
        <begin position="4"/>
        <end position="77"/>
    </location>
</feature>
<protein>
    <submittedName>
        <fullName evidence="10">DUF421 domain-containing protein</fullName>
    </submittedName>
</protein>
<dbReference type="RefSeq" id="WP_142087028.1">
    <property type="nucleotide sequence ID" value="NZ_CP035485.1"/>
</dbReference>
<dbReference type="Proteomes" id="UP000319756">
    <property type="component" value="Chromosome"/>
</dbReference>
<dbReference type="Pfam" id="PF04239">
    <property type="entry name" value="DUF421"/>
    <property type="match status" value="1"/>
</dbReference>
<keyword evidence="11" id="KW-1185">Reference proteome</keyword>
<evidence type="ECO:0000256" key="4">
    <source>
        <dbReference type="ARBA" id="ARBA00022692"/>
    </source>
</evidence>
<comment type="subcellular location">
    <subcellularLocation>
        <location evidence="1">Cell membrane</location>
        <topology evidence="1">Multi-pass membrane protein</topology>
    </subcellularLocation>
</comment>
<organism evidence="10 11">
    <name type="scientific">Salicibibacter halophilus</name>
    <dbReference type="NCBI Taxonomy" id="2502791"/>
    <lineage>
        <taxon>Bacteria</taxon>
        <taxon>Bacillati</taxon>
        <taxon>Bacillota</taxon>
        <taxon>Bacilli</taxon>
        <taxon>Bacillales</taxon>
        <taxon>Bacillaceae</taxon>
        <taxon>Salicibibacter</taxon>
    </lineage>
</organism>
<evidence type="ECO:0000256" key="3">
    <source>
        <dbReference type="ARBA" id="ARBA00022475"/>
    </source>
</evidence>
<evidence type="ECO:0000256" key="5">
    <source>
        <dbReference type="ARBA" id="ARBA00022989"/>
    </source>
</evidence>
<name>A0A514LE94_9BACI</name>
<keyword evidence="5 7" id="KW-1133">Transmembrane helix</keyword>
<dbReference type="OrthoDB" id="1076133at2"/>
<dbReference type="AlphaFoldDB" id="A0A514LE94"/>